<dbReference type="Pfam" id="PF13231">
    <property type="entry name" value="PMT_2"/>
    <property type="match status" value="1"/>
</dbReference>
<dbReference type="PANTHER" id="PTHR33908">
    <property type="entry name" value="MANNOSYLTRANSFERASE YKCB-RELATED"/>
    <property type="match status" value="1"/>
</dbReference>
<dbReference type="AlphaFoldDB" id="A0A1G9K8F7"/>
<dbReference type="Proteomes" id="UP000198901">
    <property type="component" value="Unassembled WGS sequence"/>
</dbReference>
<keyword evidence="7 8" id="KW-0472">Membrane</keyword>
<gene>
    <name evidence="10" type="ORF">SAMN04488090_0911</name>
</gene>
<evidence type="ECO:0000256" key="4">
    <source>
        <dbReference type="ARBA" id="ARBA00022679"/>
    </source>
</evidence>
<organism evidence="10 11">
    <name type="scientific">Siphonobacter aquaeclarae</name>
    <dbReference type="NCBI Taxonomy" id="563176"/>
    <lineage>
        <taxon>Bacteria</taxon>
        <taxon>Pseudomonadati</taxon>
        <taxon>Bacteroidota</taxon>
        <taxon>Cytophagia</taxon>
        <taxon>Cytophagales</taxon>
        <taxon>Cytophagaceae</taxon>
        <taxon>Siphonobacter</taxon>
    </lineage>
</organism>
<dbReference type="EMBL" id="FNGS01000002">
    <property type="protein sequence ID" value="SDL45704.1"/>
    <property type="molecule type" value="Genomic_DNA"/>
</dbReference>
<feature type="transmembrane region" description="Helical" evidence="8">
    <location>
        <begin position="324"/>
        <end position="342"/>
    </location>
</feature>
<keyword evidence="5 8" id="KW-0812">Transmembrane</keyword>
<name>A0A1G9K8F7_9BACT</name>
<feature type="transmembrane region" description="Helical" evidence="8">
    <location>
        <begin position="250"/>
        <end position="267"/>
    </location>
</feature>
<keyword evidence="2" id="KW-1003">Cell membrane</keyword>
<dbReference type="GO" id="GO:0009103">
    <property type="term" value="P:lipopolysaccharide biosynthetic process"/>
    <property type="evidence" value="ECO:0007669"/>
    <property type="project" value="UniProtKB-ARBA"/>
</dbReference>
<dbReference type="InterPro" id="IPR038731">
    <property type="entry name" value="RgtA/B/C-like"/>
</dbReference>
<accession>A0A1G9K8F7</accession>
<evidence type="ECO:0000256" key="6">
    <source>
        <dbReference type="ARBA" id="ARBA00022989"/>
    </source>
</evidence>
<feature type="transmembrane region" description="Helical" evidence="8">
    <location>
        <begin position="274"/>
        <end position="290"/>
    </location>
</feature>
<evidence type="ECO:0000256" key="5">
    <source>
        <dbReference type="ARBA" id="ARBA00022692"/>
    </source>
</evidence>
<sequence>MWDWFYRLLFLMFVGFCFRIATQIARKSLVDVILTAFTLFAGSVIVSGFILSYLHKTADVRFWAGFVFVPAFSFYLLFSKIFIREYESFSVISLIGSTLQRTWDWFKSLSVYLKILFGSLMITFAITTATNIALVLFTVPNEWDSMTGHLVRLLYFMQNGTMAPFYGTNWNIDTYPRSVCGIQIYSYLITGKLENAFKLINYLSYLVGVLSAYGIARSLNTSKAAATFCALVFGLLPNVLLQSTTTDTDIVLMGYTSCLVYFLFSYHQTLRRRYLYLAGLMVGIALGHKITIVLQFPSLFLIGVYVFAFELPNVRLSLLRFKHFFLATVLGIILFALPSGYISNVQRYHHPIGPPTATRHQSVERAGGITSPNLYEQGTRNLLRYGFDFLSFDGLNNIPGLTERPNYWIKAPFIWLEEKAHARLREETDFTIRPFRWEREFIFANGLPYWGVFGFALMWPLVFLVLFGVIRSKPHLFLAGAALLHAAALAYSAPYDPFKGRYFISTSIYVVPFLVLLFDRKYSLSGDGSRLLKAYVLPVALLGCISAILSVYLNERALPIPYKGLPSAFEAGRIERMTYAREDMTKAYENFEKLVPEHATVALADINDDYEYPLFGKNLTRKLIPVNPFERGLQPIPKEADYLFFAASVVKPRPGDIRLGTDTTTATRAKMIVPAEDYWLRKLK</sequence>
<feature type="transmembrane region" description="Helical" evidence="8">
    <location>
        <begin position="111"/>
        <end position="137"/>
    </location>
</feature>
<evidence type="ECO:0000256" key="2">
    <source>
        <dbReference type="ARBA" id="ARBA00022475"/>
    </source>
</evidence>
<dbReference type="GO" id="GO:0016763">
    <property type="term" value="F:pentosyltransferase activity"/>
    <property type="evidence" value="ECO:0007669"/>
    <property type="project" value="TreeGrafter"/>
</dbReference>
<feature type="transmembrane region" description="Helical" evidence="8">
    <location>
        <begin position="476"/>
        <end position="494"/>
    </location>
</feature>
<feature type="transmembrane region" description="Helical" evidence="8">
    <location>
        <begin position="447"/>
        <end position="469"/>
    </location>
</feature>
<feature type="transmembrane region" description="Helical" evidence="8">
    <location>
        <begin position="60"/>
        <end position="78"/>
    </location>
</feature>
<evidence type="ECO:0000256" key="8">
    <source>
        <dbReference type="SAM" id="Phobius"/>
    </source>
</evidence>
<evidence type="ECO:0000313" key="10">
    <source>
        <dbReference type="EMBL" id="SDL45704.1"/>
    </source>
</evidence>
<dbReference type="RefSeq" id="WP_176785450.1">
    <property type="nucleotide sequence ID" value="NZ_FNGS01000002.1"/>
</dbReference>
<feature type="transmembrane region" description="Helical" evidence="8">
    <location>
        <begin position="500"/>
        <end position="519"/>
    </location>
</feature>
<keyword evidence="6 8" id="KW-1133">Transmembrane helix</keyword>
<reference evidence="10 11" key="1">
    <citation type="submission" date="2016-10" db="EMBL/GenBank/DDBJ databases">
        <authorList>
            <person name="de Groot N.N."/>
        </authorList>
    </citation>
    <scope>NUCLEOTIDE SEQUENCE [LARGE SCALE GENOMIC DNA]</scope>
    <source>
        <strain evidence="10 11">DSM 21668</strain>
    </source>
</reference>
<evidence type="ECO:0000256" key="1">
    <source>
        <dbReference type="ARBA" id="ARBA00004651"/>
    </source>
</evidence>
<evidence type="ECO:0000256" key="7">
    <source>
        <dbReference type="ARBA" id="ARBA00023136"/>
    </source>
</evidence>
<keyword evidence="11" id="KW-1185">Reference proteome</keyword>
<feature type="transmembrane region" description="Helical" evidence="8">
    <location>
        <begin position="32"/>
        <end position="54"/>
    </location>
</feature>
<proteinExistence type="predicted"/>
<evidence type="ECO:0000259" key="9">
    <source>
        <dbReference type="Pfam" id="PF13231"/>
    </source>
</evidence>
<evidence type="ECO:0000256" key="3">
    <source>
        <dbReference type="ARBA" id="ARBA00022676"/>
    </source>
</evidence>
<keyword evidence="4 10" id="KW-0808">Transferase</keyword>
<comment type="subcellular location">
    <subcellularLocation>
        <location evidence="1">Cell membrane</location>
        <topology evidence="1">Multi-pass membrane protein</topology>
    </subcellularLocation>
</comment>
<feature type="transmembrane region" description="Helical" evidence="8">
    <location>
        <begin position="531"/>
        <end position="553"/>
    </location>
</feature>
<dbReference type="InterPro" id="IPR050297">
    <property type="entry name" value="LipidA_mod_glycosyltrf_83"/>
</dbReference>
<feature type="transmembrane region" description="Helical" evidence="8">
    <location>
        <begin position="199"/>
        <end position="216"/>
    </location>
</feature>
<dbReference type="GO" id="GO:0005886">
    <property type="term" value="C:plasma membrane"/>
    <property type="evidence" value="ECO:0007669"/>
    <property type="project" value="UniProtKB-SubCell"/>
</dbReference>
<feature type="domain" description="Glycosyltransferase RgtA/B/C/D-like" evidence="9">
    <location>
        <begin position="186"/>
        <end position="336"/>
    </location>
</feature>
<dbReference type="PANTHER" id="PTHR33908:SF11">
    <property type="entry name" value="MEMBRANE PROTEIN"/>
    <property type="match status" value="1"/>
</dbReference>
<feature type="transmembrane region" description="Helical" evidence="8">
    <location>
        <begin position="296"/>
        <end position="312"/>
    </location>
</feature>
<dbReference type="STRING" id="563176.SAMN04488090_0911"/>
<keyword evidence="3 10" id="KW-0328">Glycosyltransferase</keyword>
<evidence type="ECO:0000313" key="11">
    <source>
        <dbReference type="Proteomes" id="UP000198901"/>
    </source>
</evidence>
<protein>
    <submittedName>
        <fullName evidence="10">Dolichyl-phosphate-mannose-protein mannosyltransferase</fullName>
    </submittedName>
</protein>
<feature type="transmembrane region" description="Helical" evidence="8">
    <location>
        <begin position="6"/>
        <end position="25"/>
    </location>
</feature>